<accession>A0AAV5QV63</accession>
<dbReference type="Pfam" id="PF06814">
    <property type="entry name" value="GOST_TM"/>
    <property type="match status" value="1"/>
</dbReference>
<evidence type="ECO:0000256" key="8">
    <source>
        <dbReference type="SAM" id="Phobius"/>
    </source>
</evidence>
<dbReference type="GO" id="GO:0016020">
    <property type="term" value="C:membrane"/>
    <property type="evidence" value="ECO:0007669"/>
    <property type="project" value="UniProtKB-SubCell"/>
</dbReference>
<dbReference type="Pfam" id="PF21902">
    <property type="entry name" value="PTM1-like_N"/>
    <property type="match status" value="1"/>
</dbReference>
<keyword evidence="13" id="KW-1185">Reference proteome</keyword>
<feature type="transmembrane region" description="Helical" evidence="8">
    <location>
        <begin position="398"/>
        <end position="422"/>
    </location>
</feature>
<evidence type="ECO:0000256" key="7">
    <source>
        <dbReference type="SAM" id="MobiDB-lite"/>
    </source>
</evidence>
<evidence type="ECO:0000313" key="13">
    <source>
        <dbReference type="Proteomes" id="UP001360560"/>
    </source>
</evidence>
<comment type="subcellular location">
    <subcellularLocation>
        <location evidence="1">Membrane</location>
        <topology evidence="1">Multi-pass membrane protein</topology>
    </subcellularLocation>
</comment>
<feature type="signal peptide" evidence="9">
    <location>
        <begin position="1"/>
        <end position="18"/>
    </location>
</feature>
<evidence type="ECO:0000256" key="4">
    <source>
        <dbReference type="ARBA" id="ARBA00022729"/>
    </source>
</evidence>
<feature type="domain" description="PTM1-like N-terminal" evidence="11">
    <location>
        <begin position="28"/>
        <end position="184"/>
    </location>
</feature>
<dbReference type="GeneID" id="90076387"/>
<evidence type="ECO:0000256" key="6">
    <source>
        <dbReference type="ARBA" id="ARBA00023136"/>
    </source>
</evidence>
<dbReference type="Proteomes" id="UP001360560">
    <property type="component" value="Unassembled WGS sequence"/>
</dbReference>
<feature type="transmembrane region" description="Helical" evidence="8">
    <location>
        <begin position="442"/>
        <end position="459"/>
    </location>
</feature>
<keyword evidence="3 8" id="KW-0812">Transmembrane</keyword>
<organism evidence="12 13">
    <name type="scientific">Saccharomycopsis crataegensis</name>
    <dbReference type="NCBI Taxonomy" id="43959"/>
    <lineage>
        <taxon>Eukaryota</taxon>
        <taxon>Fungi</taxon>
        <taxon>Dikarya</taxon>
        <taxon>Ascomycota</taxon>
        <taxon>Saccharomycotina</taxon>
        <taxon>Saccharomycetes</taxon>
        <taxon>Saccharomycopsidaceae</taxon>
        <taxon>Saccharomycopsis</taxon>
    </lineage>
</organism>
<keyword evidence="5 8" id="KW-1133">Transmembrane helix</keyword>
<feature type="transmembrane region" description="Helical" evidence="8">
    <location>
        <begin position="282"/>
        <end position="308"/>
    </location>
</feature>
<feature type="domain" description="GOST seven transmembrane" evidence="10">
    <location>
        <begin position="195"/>
        <end position="465"/>
    </location>
</feature>
<comment type="similarity">
    <text evidence="2">Belongs to the LU7TM family.</text>
</comment>
<dbReference type="AlphaFoldDB" id="A0AAV5QV63"/>
<dbReference type="EMBL" id="BTFZ01000020">
    <property type="protein sequence ID" value="GMM38399.1"/>
    <property type="molecule type" value="Genomic_DNA"/>
</dbReference>
<feature type="compositionally biased region" description="Basic and acidic residues" evidence="7">
    <location>
        <begin position="519"/>
        <end position="533"/>
    </location>
</feature>
<name>A0AAV5QV63_9ASCO</name>
<proteinExistence type="inferred from homology"/>
<keyword evidence="4 9" id="KW-0732">Signal</keyword>
<dbReference type="RefSeq" id="XP_064855394.1">
    <property type="nucleotide sequence ID" value="XM_064999322.1"/>
</dbReference>
<feature type="chain" id="PRO_5043495732" evidence="9">
    <location>
        <begin position="19"/>
        <end position="576"/>
    </location>
</feature>
<dbReference type="InterPro" id="IPR053938">
    <property type="entry name" value="PTM1-like_N"/>
</dbReference>
<evidence type="ECO:0000256" key="2">
    <source>
        <dbReference type="ARBA" id="ARBA00007883"/>
    </source>
</evidence>
<keyword evidence="6 8" id="KW-0472">Membrane</keyword>
<reference evidence="12 13" key="1">
    <citation type="journal article" date="2023" name="Elife">
        <title>Identification of key yeast species and microbe-microbe interactions impacting larval growth of Drosophila in the wild.</title>
        <authorList>
            <person name="Mure A."/>
            <person name="Sugiura Y."/>
            <person name="Maeda R."/>
            <person name="Honda K."/>
            <person name="Sakurai N."/>
            <person name="Takahashi Y."/>
            <person name="Watada M."/>
            <person name="Katoh T."/>
            <person name="Gotoh A."/>
            <person name="Gotoh Y."/>
            <person name="Taniguchi I."/>
            <person name="Nakamura K."/>
            <person name="Hayashi T."/>
            <person name="Katayama T."/>
            <person name="Uemura T."/>
            <person name="Hattori Y."/>
        </authorList>
    </citation>
    <scope>NUCLEOTIDE SEQUENCE [LARGE SCALE GENOMIC DNA]</scope>
    <source>
        <strain evidence="12 13">SC-9</strain>
    </source>
</reference>
<dbReference type="PANTHER" id="PTHR21229:SF1">
    <property type="entry name" value="GH17801P"/>
    <property type="match status" value="1"/>
</dbReference>
<protein>
    <submittedName>
        <fullName evidence="12">Ptm1 protein</fullName>
    </submittedName>
</protein>
<sequence>MLFFKGLSALLTIGVVVSQLETITNKDTQVCSGMYNRKDWAGNVQPYISVNLLSFDGKKMDLNNPSDQPDDIDLSLVIFEYKDIDYLGSTYTYDNDLSSATASGKKYICDEAAIQNNLCSTSSLGEFIISPEAKNHSSSELLTFNLKQFGRYNTTYPLKNTGYYCISTYSTSHKDYEVIANFRNSFGNLNASEIPKLPLYGGLTILYLVTFFYYFYNYYKYRTNVTNLQKNLNFFTIFLIFETILVWFYYELKNNHNPYTTVVVADTGVKIWKLNSQAFVKFYMLFISILNSIKLTFSFYLLLLISLGMGVVYPNLPKKTLIKCKVFACVQFVVSVGYIVSNYLNNPENPNALMLISLVPLSLSLTVFYYLILTALTQTTNYLKAQKQTIKLNIYRKLFLTIFISLVVLFLGLVASSFVYIGMSTTELIEQHWKSRFLVLDFWPSLVYYGVYACILFIWRPTYNSYLLIVSSQVGTDEDAEMNTNNEFELNNLGNEFNINDDDDNDSFVGHFVAEDGPSDNRNDEETQIENKKSSKPSNDESGNAFKIDDDDEDDSDGEGKENPFSDSNKLIEDKK</sequence>
<gene>
    <name evidence="12" type="ORF">DASC09_057380</name>
</gene>
<feature type="transmembrane region" description="Helical" evidence="8">
    <location>
        <begin position="231"/>
        <end position="250"/>
    </location>
</feature>
<dbReference type="GO" id="GO:0042147">
    <property type="term" value="P:retrograde transport, endosome to Golgi"/>
    <property type="evidence" value="ECO:0007669"/>
    <property type="project" value="TreeGrafter"/>
</dbReference>
<dbReference type="PANTHER" id="PTHR21229">
    <property type="entry name" value="LUNG SEVEN TRANSMEMBRANE RECEPTOR"/>
    <property type="match status" value="1"/>
</dbReference>
<feature type="transmembrane region" description="Helical" evidence="8">
    <location>
        <begin position="320"/>
        <end position="340"/>
    </location>
</feature>
<evidence type="ECO:0000256" key="3">
    <source>
        <dbReference type="ARBA" id="ARBA00022692"/>
    </source>
</evidence>
<evidence type="ECO:0000256" key="5">
    <source>
        <dbReference type="ARBA" id="ARBA00022989"/>
    </source>
</evidence>
<feature type="transmembrane region" description="Helical" evidence="8">
    <location>
        <begin position="199"/>
        <end position="219"/>
    </location>
</feature>
<feature type="compositionally biased region" description="Basic and acidic residues" evidence="7">
    <location>
        <begin position="558"/>
        <end position="576"/>
    </location>
</feature>
<dbReference type="GO" id="GO:0005794">
    <property type="term" value="C:Golgi apparatus"/>
    <property type="evidence" value="ECO:0007669"/>
    <property type="project" value="TreeGrafter"/>
</dbReference>
<evidence type="ECO:0000259" key="10">
    <source>
        <dbReference type="Pfam" id="PF06814"/>
    </source>
</evidence>
<evidence type="ECO:0000256" key="9">
    <source>
        <dbReference type="SAM" id="SignalP"/>
    </source>
</evidence>
<feature type="transmembrane region" description="Helical" evidence="8">
    <location>
        <begin position="352"/>
        <end position="377"/>
    </location>
</feature>
<dbReference type="GO" id="GO:0005829">
    <property type="term" value="C:cytosol"/>
    <property type="evidence" value="ECO:0007669"/>
    <property type="project" value="GOC"/>
</dbReference>
<feature type="region of interest" description="Disordered" evidence="7">
    <location>
        <begin position="508"/>
        <end position="576"/>
    </location>
</feature>
<dbReference type="InterPro" id="IPR009637">
    <property type="entry name" value="GPR107/GPR108-like"/>
</dbReference>
<comment type="caution">
    <text evidence="12">The sequence shown here is derived from an EMBL/GenBank/DDBJ whole genome shotgun (WGS) entry which is preliminary data.</text>
</comment>
<dbReference type="InterPro" id="IPR053937">
    <property type="entry name" value="GOST_TM"/>
</dbReference>
<evidence type="ECO:0000313" key="12">
    <source>
        <dbReference type="EMBL" id="GMM38399.1"/>
    </source>
</evidence>
<evidence type="ECO:0000256" key="1">
    <source>
        <dbReference type="ARBA" id="ARBA00004141"/>
    </source>
</evidence>
<evidence type="ECO:0000259" key="11">
    <source>
        <dbReference type="Pfam" id="PF21902"/>
    </source>
</evidence>